<dbReference type="CDD" id="cd01399">
    <property type="entry name" value="GlcN6P_deaminase"/>
    <property type="match status" value="1"/>
</dbReference>
<dbReference type="GO" id="GO:0019262">
    <property type="term" value="P:N-acetylneuraminate catabolic process"/>
    <property type="evidence" value="ECO:0007669"/>
    <property type="project" value="TreeGrafter"/>
</dbReference>
<evidence type="ECO:0000313" key="6">
    <source>
        <dbReference type="Proteomes" id="UP000449193"/>
    </source>
</evidence>
<dbReference type="GO" id="GO:0006046">
    <property type="term" value="P:N-acetylglucosamine catabolic process"/>
    <property type="evidence" value="ECO:0007669"/>
    <property type="project" value="UniProtKB-UniRule"/>
</dbReference>
<dbReference type="GO" id="GO:0005975">
    <property type="term" value="P:carbohydrate metabolic process"/>
    <property type="evidence" value="ECO:0007669"/>
    <property type="project" value="InterPro"/>
</dbReference>
<dbReference type="EC" id="3.5.99.6" evidence="3"/>
<name>A0A6I3QCU1_9FIRM</name>
<evidence type="ECO:0000256" key="3">
    <source>
        <dbReference type="NCBIfam" id="TIGR00502"/>
    </source>
</evidence>
<dbReference type="GO" id="GO:0004342">
    <property type="term" value="F:glucosamine-6-phosphate deaminase activity"/>
    <property type="evidence" value="ECO:0007669"/>
    <property type="project" value="UniProtKB-UniRule"/>
</dbReference>
<feature type="domain" description="Glucosamine/galactosamine-6-phosphate isomerase" evidence="4">
    <location>
        <begin position="10"/>
        <end position="229"/>
    </location>
</feature>
<gene>
    <name evidence="5" type="primary">nagB</name>
    <name evidence="5" type="ORF">GMD52_04500</name>
</gene>
<dbReference type="EMBL" id="WMZR01000004">
    <property type="protein sequence ID" value="MTS50801.1"/>
    <property type="molecule type" value="Genomic_DNA"/>
</dbReference>
<evidence type="ECO:0000259" key="4">
    <source>
        <dbReference type="Pfam" id="PF01182"/>
    </source>
</evidence>
<dbReference type="InterPro" id="IPR006148">
    <property type="entry name" value="Glc/Gal-6P_isomerase"/>
</dbReference>
<dbReference type="NCBIfam" id="TIGR00502">
    <property type="entry name" value="nagB"/>
    <property type="match status" value="1"/>
</dbReference>
<keyword evidence="1 5" id="KW-0378">Hydrolase</keyword>
<evidence type="ECO:0000256" key="1">
    <source>
        <dbReference type="ARBA" id="ARBA00022801"/>
    </source>
</evidence>
<dbReference type="GO" id="GO:0005737">
    <property type="term" value="C:cytoplasm"/>
    <property type="evidence" value="ECO:0007669"/>
    <property type="project" value="TreeGrafter"/>
</dbReference>
<organism evidence="5 6">
    <name type="scientific">Ruthenibacterium lactatiformans</name>
    <dbReference type="NCBI Taxonomy" id="1550024"/>
    <lineage>
        <taxon>Bacteria</taxon>
        <taxon>Bacillati</taxon>
        <taxon>Bacillota</taxon>
        <taxon>Clostridia</taxon>
        <taxon>Eubacteriales</taxon>
        <taxon>Oscillospiraceae</taxon>
        <taxon>Ruthenibacterium</taxon>
    </lineage>
</organism>
<reference evidence="5 6" key="1">
    <citation type="journal article" date="2019" name="Nat. Med.">
        <title>A library of human gut bacterial isolates paired with longitudinal multiomics data enables mechanistic microbiome research.</title>
        <authorList>
            <person name="Poyet M."/>
            <person name="Groussin M."/>
            <person name="Gibbons S.M."/>
            <person name="Avila-Pacheco J."/>
            <person name="Jiang X."/>
            <person name="Kearney S.M."/>
            <person name="Perrotta A.R."/>
            <person name="Berdy B."/>
            <person name="Zhao S."/>
            <person name="Lieberman T.D."/>
            <person name="Swanson P.K."/>
            <person name="Smith M."/>
            <person name="Roesemann S."/>
            <person name="Alexander J.E."/>
            <person name="Rich S.A."/>
            <person name="Livny J."/>
            <person name="Vlamakis H."/>
            <person name="Clish C."/>
            <person name="Bullock K."/>
            <person name="Deik A."/>
            <person name="Scott J."/>
            <person name="Pierce K.A."/>
            <person name="Xavier R.J."/>
            <person name="Alm E.J."/>
        </authorList>
    </citation>
    <scope>NUCLEOTIDE SEQUENCE [LARGE SCALE GENOMIC DNA]</scope>
    <source>
        <strain evidence="5 6">BIOML-A7</strain>
    </source>
</reference>
<protein>
    <recommendedName>
        <fullName evidence="3">Glucosamine-6-phosphate deaminase</fullName>
        <ecNumber evidence="3">3.5.99.6</ecNumber>
    </recommendedName>
</protein>
<evidence type="ECO:0000256" key="2">
    <source>
        <dbReference type="ARBA" id="ARBA00023277"/>
    </source>
</evidence>
<dbReference type="InterPro" id="IPR037171">
    <property type="entry name" value="NagB/RpiA_transferase-like"/>
</dbReference>
<accession>A0A6I3QCU1</accession>
<dbReference type="SUPFAM" id="SSF100950">
    <property type="entry name" value="NagB/RpiA/CoA transferase-like"/>
    <property type="match status" value="1"/>
</dbReference>
<dbReference type="PANTHER" id="PTHR11280:SF5">
    <property type="entry name" value="GLUCOSAMINE-6-PHOSPHATE ISOMERASE"/>
    <property type="match status" value="1"/>
</dbReference>
<comment type="caution">
    <text evidence="5">The sequence shown here is derived from an EMBL/GenBank/DDBJ whole genome shotgun (WGS) entry which is preliminary data.</text>
</comment>
<dbReference type="Pfam" id="PF01182">
    <property type="entry name" value="Glucosamine_iso"/>
    <property type="match status" value="1"/>
</dbReference>
<dbReference type="GO" id="GO:0042802">
    <property type="term" value="F:identical protein binding"/>
    <property type="evidence" value="ECO:0007669"/>
    <property type="project" value="TreeGrafter"/>
</dbReference>
<keyword evidence="2" id="KW-0119">Carbohydrate metabolism</keyword>
<dbReference type="PANTHER" id="PTHR11280">
    <property type="entry name" value="GLUCOSAMINE-6-PHOSPHATE ISOMERASE"/>
    <property type="match status" value="1"/>
</dbReference>
<sequence length="245" mass="26556">MKVIVTNSYDETCAVIANMIKELVNAKPDAKLGLATGGTPVPIYKKLIEMNKAGEVDFSRVHTVNLDEYCGIPGTHDQSYRYFMDTNLFDHINIDKKNTFVASGMGDFEANARELEGKVREGGAADLQLLGIGNNGHIAFNEASDHLIAVAHTEKLTESTINANARFFEKKEDVPTMAITMGMGDILAAKKVVLAATGLAKVPAIKGLIMDDVITTQNPSTMLKMHEDAVVVIDRELADAVGYRA</sequence>
<dbReference type="Gene3D" id="3.40.50.1360">
    <property type="match status" value="1"/>
</dbReference>
<proteinExistence type="predicted"/>
<evidence type="ECO:0000313" key="5">
    <source>
        <dbReference type="EMBL" id="MTS50801.1"/>
    </source>
</evidence>
<dbReference type="RefSeq" id="WP_155201107.1">
    <property type="nucleotide sequence ID" value="NZ_WMZL01000005.1"/>
</dbReference>
<dbReference type="AlphaFoldDB" id="A0A6I3QCU1"/>
<dbReference type="InterPro" id="IPR004547">
    <property type="entry name" value="Glucosamine6P_isomerase"/>
</dbReference>
<dbReference type="Proteomes" id="UP000449193">
    <property type="component" value="Unassembled WGS sequence"/>
</dbReference>
<dbReference type="GO" id="GO:0006043">
    <property type="term" value="P:glucosamine catabolic process"/>
    <property type="evidence" value="ECO:0007669"/>
    <property type="project" value="TreeGrafter"/>
</dbReference>